<dbReference type="Pfam" id="PF00881">
    <property type="entry name" value="Nitroreductase"/>
    <property type="match status" value="1"/>
</dbReference>
<evidence type="ECO:0000259" key="7">
    <source>
        <dbReference type="Pfam" id="PF00881"/>
    </source>
</evidence>
<keyword evidence="9" id="KW-1185">Reference proteome</keyword>
<dbReference type="AlphaFoldDB" id="A0A2C7AEG9"/>
<evidence type="ECO:0000256" key="4">
    <source>
        <dbReference type="ARBA" id="ARBA00022643"/>
    </source>
</evidence>
<feature type="compositionally biased region" description="Basic residues" evidence="6">
    <location>
        <begin position="95"/>
        <end position="105"/>
    </location>
</feature>
<dbReference type="InterPro" id="IPR029479">
    <property type="entry name" value="Nitroreductase"/>
</dbReference>
<evidence type="ECO:0000313" key="8">
    <source>
        <dbReference type="EMBL" id="PHK95526.1"/>
    </source>
</evidence>
<feature type="region of interest" description="Disordered" evidence="6">
    <location>
        <begin position="138"/>
        <end position="158"/>
    </location>
</feature>
<protein>
    <recommendedName>
        <fullName evidence="7">Nitroreductase domain-containing protein</fullName>
    </recommendedName>
</protein>
<feature type="compositionally biased region" description="Basic residues" evidence="6">
    <location>
        <begin position="143"/>
        <end position="158"/>
    </location>
</feature>
<evidence type="ECO:0000256" key="2">
    <source>
        <dbReference type="ARBA" id="ARBA00007118"/>
    </source>
</evidence>
<gene>
    <name evidence="8" type="ORF">CR162_07965</name>
</gene>
<evidence type="ECO:0000256" key="1">
    <source>
        <dbReference type="ARBA" id="ARBA00001917"/>
    </source>
</evidence>
<accession>A0A2C7AEG9</accession>
<sequence>MLPGDGWRRRAHPHPRRPREGLPAEACLHPRHGRERGDQHDQPDGGLHQLARLPRRRAGGVPQRGHQPRRRGPPDDLRRLRPPAALRAGGSGLCRPRRGGGLHRGAQHRAGRQAAAQHQWRRAVLHPYRHVRHVRAAGERAAGARHRARPGAGRGHLRLPRRGRHVLGQRHHHPGARAAMRVAEALASRRSVRGFLPRPVPRETVERILALAARAPSGSNIQPWKLHVLTGATLARVTAALRAAYEAEEPSRRDYEYYPTKWRTPYVERRRQLGWQLYGLTGVQKGDRAAGKRQEGRNYDFFGAPVGLVFTIDDDMEKGSWLDYGMFLQSIMVAARGEGLDTCPQAAIANYPDILRRELGIPASEVVVCGMALGWADPEEPANRLASEREPLGVFATFHDGGEAGGG</sequence>
<feature type="region of interest" description="Disordered" evidence="6">
    <location>
        <begin position="1"/>
        <end position="105"/>
    </location>
</feature>
<dbReference type="PANTHER" id="PTHR43673">
    <property type="entry name" value="NAD(P)H NITROREDUCTASE YDGI-RELATED"/>
    <property type="match status" value="1"/>
</dbReference>
<keyword evidence="4" id="KW-0288">FMN</keyword>
<name>A0A2C7AEG9_9PROT</name>
<evidence type="ECO:0000256" key="3">
    <source>
        <dbReference type="ARBA" id="ARBA00022630"/>
    </source>
</evidence>
<comment type="cofactor">
    <cofactor evidence="1">
        <name>FMN</name>
        <dbReference type="ChEBI" id="CHEBI:58210"/>
    </cofactor>
</comment>
<dbReference type="PANTHER" id="PTHR43673:SF2">
    <property type="entry name" value="NITROREDUCTASE"/>
    <property type="match status" value="1"/>
</dbReference>
<evidence type="ECO:0000256" key="6">
    <source>
        <dbReference type="SAM" id="MobiDB-lite"/>
    </source>
</evidence>
<evidence type="ECO:0000256" key="5">
    <source>
        <dbReference type="ARBA" id="ARBA00023002"/>
    </source>
</evidence>
<feature type="domain" description="Nitroreductase" evidence="7">
    <location>
        <begin position="187"/>
        <end position="375"/>
    </location>
</feature>
<organism evidence="8 9">
    <name type="scientific">Teichococcus rhizosphaerae</name>
    <dbReference type="NCBI Taxonomy" id="1335062"/>
    <lineage>
        <taxon>Bacteria</taxon>
        <taxon>Pseudomonadati</taxon>
        <taxon>Pseudomonadota</taxon>
        <taxon>Alphaproteobacteria</taxon>
        <taxon>Acetobacterales</taxon>
        <taxon>Roseomonadaceae</taxon>
        <taxon>Roseomonas</taxon>
    </lineage>
</organism>
<dbReference type="SUPFAM" id="SSF55469">
    <property type="entry name" value="FMN-dependent nitroreductase-like"/>
    <property type="match status" value="1"/>
</dbReference>
<dbReference type="Proteomes" id="UP000223527">
    <property type="component" value="Unassembled WGS sequence"/>
</dbReference>
<dbReference type="CDD" id="cd02136">
    <property type="entry name" value="PnbA_NfnB-like"/>
    <property type="match status" value="1"/>
</dbReference>
<evidence type="ECO:0000313" key="9">
    <source>
        <dbReference type="Proteomes" id="UP000223527"/>
    </source>
</evidence>
<comment type="similarity">
    <text evidence="2">Belongs to the nitroreductase family.</text>
</comment>
<proteinExistence type="inferred from homology"/>
<reference evidence="8 9" key="1">
    <citation type="submission" date="2017-10" db="EMBL/GenBank/DDBJ databases">
        <authorList>
            <person name="Banno H."/>
            <person name="Chua N.-H."/>
        </authorList>
    </citation>
    <scope>NUCLEOTIDE SEQUENCE [LARGE SCALE GENOMIC DNA]</scope>
    <source>
        <strain evidence="8 9">YW11</strain>
    </source>
</reference>
<dbReference type="InterPro" id="IPR000415">
    <property type="entry name" value="Nitroreductase-like"/>
</dbReference>
<dbReference type="EMBL" id="PDNU01000010">
    <property type="protein sequence ID" value="PHK95526.1"/>
    <property type="molecule type" value="Genomic_DNA"/>
</dbReference>
<dbReference type="Gene3D" id="3.40.109.10">
    <property type="entry name" value="NADH Oxidase"/>
    <property type="match status" value="1"/>
</dbReference>
<keyword evidence="5" id="KW-0560">Oxidoreductase</keyword>
<dbReference type="GO" id="GO:0016491">
    <property type="term" value="F:oxidoreductase activity"/>
    <property type="evidence" value="ECO:0007669"/>
    <property type="project" value="UniProtKB-KW"/>
</dbReference>
<comment type="caution">
    <text evidence="8">The sequence shown here is derived from an EMBL/GenBank/DDBJ whole genome shotgun (WGS) entry which is preliminary data.</text>
</comment>
<keyword evidence="3" id="KW-0285">Flavoprotein</keyword>